<name>A0A6G1W274_9PSED</name>
<evidence type="ECO:0000256" key="3">
    <source>
        <dbReference type="ARBA" id="ARBA00022723"/>
    </source>
</evidence>
<dbReference type="EMBL" id="WIWP01000005">
    <property type="protein sequence ID" value="MQT25127.1"/>
    <property type="molecule type" value="Genomic_DNA"/>
</dbReference>
<keyword evidence="1" id="KW-0808">Transferase</keyword>
<dbReference type="Proteomes" id="UP000713985">
    <property type="component" value="Unassembled WGS sequence"/>
</dbReference>
<organism evidence="8 9">
    <name type="scientific">Pseudomonas helleri</name>
    <dbReference type="NCBI Taxonomy" id="1608996"/>
    <lineage>
        <taxon>Bacteria</taxon>
        <taxon>Pseudomonadati</taxon>
        <taxon>Pseudomonadota</taxon>
        <taxon>Gammaproteobacteria</taxon>
        <taxon>Pseudomonadales</taxon>
        <taxon>Pseudomonadaceae</taxon>
        <taxon>Pseudomonas</taxon>
    </lineage>
</organism>
<proteinExistence type="predicted"/>
<accession>A0A6G1W274</accession>
<dbReference type="Pfam" id="PF00078">
    <property type="entry name" value="RVT_1"/>
    <property type="match status" value="1"/>
</dbReference>
<keyword evidence="2" id="KW-0548">Nucleotidyltransferase</keyword>
<dbReference type="OrthoDB" id="7055795at2"/>
<evidence type="ECO:0000256" key="1">
    <source>
        <dbReference type="ARBA" id="ARBA00022679"/>
    </source>
</evidence>
<dbReference type="AlphaFoldDB" id="A0A6G1W274"/>
<dbReference type="GO" id="GO:0003723">
    <property type="term" value="F:RNA binding"/>
    <property type="evidence" value="ECO:0007669"/>
    <property type="project" value="InterPro"/>
</dbReference>
<dbReference type="InterPro" id="IPR000477">
    <property type="entry name" value="RT_dom"/>
</dbReference>
<keyword evidence="4" id="KW-0460">Magnesium</keyword>
<dbReference type="PRINTS" id="PR00866">
    <property type="entry name" value="RNADNAPOLMS"/>
</dbReference>
<evidence type="ECO:0000256" key="2">
    <source>
        <dbReference type="ARBA" id="ARBA00022695"/>
    </source>
</evidence>
<keyword evidence="5 8" id="KW-0695">RNA-directed DNA polymerase</keyword>
<dbReference type="Proteomes" id="UP000443000">
    <property type="component" value="Unassembled WGS sequence"/>
</dbReference>
<evidence type="ECO:0000313" key="10">
    <source>
        <dbReference type="Proteomes" id="UP000713985"/>
    </source>
</evidence>
<evidence type="ECO:0000313" key="8">
    <source>
        <dbReference type="EMBL" id="MQU16574.1"/>
    </source>
</evidence>
<gene>
    <name evidence="8" type="ORF">GHN41_09005</name>
    <name evidence="7" type="ORF">GHN94_04645</name>
</gene>
<dbReference type="InterPro" id="IPR000123">
    <property type="entry name" value="Reverse_transcriptase_msDNA"/>
</dbReference>
<dbReference type="CDD" id="cd03487">
    <property type="entry name" value="RT_Bac_retron_II"/>
    <property type="match status" value="1"/>
</dbReference>
<keyword evidence="10" id="KW-1185">Reference proteome</keyword>
<evidence type="ECO:0000256" key="4">
    <source>
        <dbReference type="ARBA" id="ARBA00022842"/>
    </source>
</evidence>
<dbReference type="EMBL" id="WIVT01000008">
    <property type="protein sequence ID" value="MQU16574.1"/>
    <property type="molecule type" value="Genomic_DNA"/>
</dbReference>
<evidence type="ECO:0000259" key="6">
    <source>
        <dbReference type="Pfam" id="PF00078"/>
    </source>
</evidence>
<protein>
    <submittedName>
        <fullName evidence="8">RNA-directed DNA polymerase</fullName>
    </submittedName>
</protein>
<reference evidence="9 10" key="1">
    <citation type="submission" date="2019-10" db="EMBL/GenBank/DDBJ databases">
        <title>Evaluation of single-gene subtyping targets for Pseudomonas.</title>
        <authorList>
            <person name="Reichler S.J."/>
            <person name="Orsi R.H."/>
            <person name="Wiedmann M."/>
            <person name="Martin N.H."/>
            <person name="Murphy S.I."/>
        </authorList>
    </citation>
    <scope>NUCLEOTIDE SEQUENCE [LARGE SCALE GENOMIC DNA]</scope>
    <source>
        <strain evidence="7 10">FSL R10-0802</strain>
        <strain evidence="8 9">FSL R10-1594</strain>
    </source>
</reference>
<evidence type="ECO:0000256" key="5">
    <source>
        <dbReference type="ARBA" id="ARBA00022918"/>
    </source>
</evidence>
<evidence type="ECO:0000313" key="9">
    <source>
        <dbReference type="Proteomes" id="UP000443000"/>
    </source>
</evidence>
<dbReference type="GO" id="GO:0003964">
    <property type="term" value="F:RNA-directed DNA polymerase activity"/>
    <property type="evidence" value="ECO:0007669"/>
    <property type="project" value="UniProtKB-KW"/>
</dbReference>
<keyword evidence="3" id="KW-0479">Metal-binding</keyword>
<sequence length="317" mass="35824">MSQKRRKLLHKKRYPLNQCALYKLTSKKKLSAILGVSLANIKSLCDNDRNYHLVEIEEEFNELTGKRKKARQANVPNFFLKKVHSRVHNLLSRIQTPGYAHGSIVARSYVTNALAHVESWEFLTMDVQDFFRSVKREFVYYFFKDAMFCSPDVAGILSNLLTYKGALAVGSPVSSLLSMWTCKEMFDRLDSLAIKNNLTFSTFVDDLTFSGLKIPASFHEEIESTCRRYGLSIRKDKTKFYKNGMPALITGVIVVSGGIEATYSRFRSIRKLSTILSEEGAHAVVNGKYAKRSLRGGLLEARRIGHISDSRLQSSGG</sequence>
<dbReference type="GO" id="GO:0046872">
    <property type="term" value="F:metal ion binding"/>
    <property type="evidence" value="ECO:0007669"/>
    <property type="project" value="UniProtKB-KW"/>
</dbReference>
<evidence type="ECO:0000313" key="7">
    <source>
        <dbReference type="EMBL" id="MQT25127.1"/>
    </source>
</evidence>
<comment type="caution">
    <text evidence="8">The sequence shown here is derived from an EMBL/GenBank/DDBJ whole genome shotgun (WGS) entry which is preliminary data.</text>
</comment>
<dbReference type="RefSeq" id="WP_153404514.1">
    <property type="nucleotide sequence ID" value="NZ_WIVT01000008.1"/>
</dbReference>
<feature type="domain" description="Reverse transcriptase" evidence="6">
    <location>
        <begin position="68"/>
        <end position="242"/>
    </location>
</feature>